<comment type="caution">
    <text evidence="1">The sequence shown here is derived from an EMBL/GenBank/DDBJ whole genome shotgun (WGS) entry which is preliminary data.</text>
</comment>
<evidence type="ECO:0000313" key="1">
    <source>
        <dbReference type="EMBL" id="PKI73426.1"/>
    </source>
</evidence>
<dbReference type="PANTHER" id="PTHR32108">
    <property type="entry name" value="DNA-DIRECTED RNA POLYMERASE SUBUNIT ALPHA"/>
    <property type="match status" value="1"/>
</dbReference>
<evidence type="ECO:0000313" key="2">
    <source>
        <dbReference type="Proteomes" id="UP000233551"/>
    </source>
</evidence>
<dbReference type="PANTHER" id="PTHR32108:SF9">
    <property type="entry name" value="REVERSE TRANSCRIPTASE RNASE H-LIKE DOMAIN-CONTAINING PROTEIN"/>
    <property type="match status" value="1"/>
</dbReference>
<name>A0A2I0KZX7_PUNGR</name>
<dbReference type="Proteomes" id="UP000233551">
    <property type="component" value="Unassembled WGS sequence"/>
</dbReference>
<dbReference type="AlphaFoldDB" id="A0A2I0KZX7"/>
<accession>A0A2I0KZX7</accession>
<gene>
    <name evidence="1" type="ORF">CRG98_006196</name>
</gene>
<sequence>MVNQLATNMNTNMAELMAMLRDQNRASSSYTPPSEHWPTVDPNPVVSPTFVSESKNVSFSAMTYVPAVYPVSDPLPPPPAPTAVPLPPMAFLLTDSAMHTLLLLVIPALPSVYTALPPTVLPVTSAQVLAPTMDSFPFQASQPQISFSYPAPPPLNIPPSEPGTLTRAAPAAPLTNFLPEAKIKQVRRMKKMEKTIRALQAGTSRLDYDLSQKFLDQYRFCAETAPTLLELSTMEMKENHAFEAYASEWRGKVAKHILPISEIQQVQLFHSTLKGVYYSHLLSHASSFFGLIEARKKLDMGIKLGRIEGLTKKKEEEVSKKHTIGSSRRAKDTTISVVNPKRQTPPAQRSRPIIRTRRLSFNRHPHNKTLQSKTERRLRDLLSRSSGLQLRKLSRAVPPSHLLAGNRIRSEAPHPNFDPTVQNQSIHCEFHQGALGHTTDNCWRLREKIQEMIDAKQISFNEMKSPNVLVNPLPDHGSSSEPTMNMISISAIGGEEDVQETPIPFVIEYVPVQIAVAFAPFVIKVPAKESYQDHRVPWNYREHVANTE</sequence>
<protein>
    <submittedName>
        <fullName evidence="1">Uncharacterized protein</fullName>
    </submittedName>
</protein>
<organism evidence="1 2">
    <name type="scientific">Punica granatum</name>
    <name type="common">Pomegranate</name>
    <dbReference type="NCBI Taxonomy" id="22663"/>
    <lineage>
        <taxon>Eukaryota</taxon>
        <taxon>Viridiplantae</taxon>
        <taxon>Streptophyta</taxon>
        <taxon>Embryophyta</taxon>
        <taxon>Tracheophyta</taxon>
        <taxon>Spermatophyta</taxon>
        <taxon>Magnoliopsida</taxon>
        <taxon>eudicotyledons</taxon>
        <taxon>Gunneridae</taxon>
        <taxon>Pentapetalae</taxon>
        <taxon>rosids</taxon>
        <taxon>malvids</taxon>
        <taxon>Myrtales</taxon>
        <taxon>Lythraceae</taxon>
        <taxon>Punica</taxon>
    </lineage>
</organism>
<keyword evidence="2" id="KW-1185">Reference proteome</keyword>
<dbReference type="EMBL" id="PGOL01000276">
    <property type="protein sequence ID" value="PKI73426.1"/>
    <property type="molecule type" value="Genomic_DNA"/>
</dbReference>
<proteinExistence type="predicted"/>
<reference evidence="1 2" key="1">
    <citation type="submission" date="2017-11" db="EMBL/GenBank/DDBJ databases">
        <title>De-novo sequencing of pomegranate (Punica granatum L.) genome.</title>
        <authorList>
            <person name="Akparov Z."/>
            <person name="Amiraslanov A."/>
            <person name="Hajiyeva S."/>
            <person name="Abbasov M."/>
            <person name="Kaur K."/>
            <person name="Hamwieh A."/>
            <person name="Solovyev V."/>
            <person name="Salamov A."/>
            <person name="Braich B."/>
            <person name="Kosarev P."/>
            <person name="Mahmoud A."/>
            <person name="Hajiyev E."/>
            <person name="Babayeva S."/>
            <person name="Izzatullayeva V."/>
            <person name="Mammadov A."/>
            <person name="Mammadov A."/>
            <person name="Sharifova S."/>
            <person name="Ojaghi J."/>
            <person name="Eynullazada K."/>
            <person name="Bayramov B."/>
            <person name="Abdulazimova A."/>
            <person name="Shahmuradov I."/>
        </authorList>
    </citation>
    <scope>NUCLEOTIDE SEQUENCE [LARGE SCALE GENOMIC DNA]</scope>
    <source>
        <strain evidence="2">cv. AG2017</strain>
        <tissue evidence="1">Leaf</tissue>
    </source>
</reference>